<dbReference type="Pfam" id="PF14897">
    <property type="entry name" value="EpsG"/>
    <property type="match status" value="1"/>
</dbReference>
<feature type="transmembrane region" description="Helical" evidence="1">
    <location>
        <begin position="323"/>
        <end position="342"/>
    </location>
</feature>
<organism evidence="2">
    <name type="scientific">Candidatus Thiothrix putei</name>
    <dbReference type="NCBI Taxonomy" id="3080811"/>
    <lineage>
        <taxon>Bacteria</taxon>
        <taxon>Pseudomonadati</taxon>
        <taxon>Pseudomonadota</taxon>
        <taxon>Gammaproteobacteria</taxon>
        <taxon>Thiotrichales</taxon>
        <taxon>Thiotrichaceae</taxon>
        <taxon>Thiothrix</taxon>
    </lineage>
</organism>
<feature type="transmembrane region" description="Helical" evidence="1">
    <location>
        <begin position="6"/>
        <end position="22"/>
    </location>
</feature>
<gene>
    <name evidence="2" type="ORF">QJT81_09470</name>
</gene>
<accession>A0AA95KL23</accession>
<protein>
    <submittedName>
        <fullName evidence="2">EpsG family protein</fullName>
    </submittedName>
</protein>
<sequence length="354" mass="40745">MIIYYLLFIIPALIFIGKPNIITKKHADYLFFSIIAIFLIGYRSGTGGDWGNYFHQFKKIGENTLFQYIFDNTKNSHEFAFDTLFWLGYNYADFYLVMTVFAAFSFYALYYFAKNQPYFWLTVAIAVPFFVVIMVMGYTRQGLALSVLMIAIGYLAKGKPIYYLLGVIIATGFHNSAIVFSVLAIPSFFKMNKYRSIGLMIIFPAALIGSSFVEEYFSTKVQNYIVEAGYKGSYMSSSGAFIRILINAAAGSAFFLYRKQWQQIFPHDYYIWQLLSIATLASIPLMFLASSTSADRMALYLLMVQMAIWPRVIYMSKPQNRQLLMFGSIAAYGSILAIWLNYADNVWMWRKRSF</sequence>
<feature type="transmembrane region" description="Helical" evidence="1">
    <location>
        <begin position="233"/>
        <end position="257"/>
    </location>
</feature>
<reference evidence="2" key="1">
    <citation type="journal article" date="2023" name="Int. J. Mol. Sci.">
        <title>Metagenomics Revealed a New Genus 'Candidatus Thiocaldithrix dubininis' gen. nov., sp. nov. and a New Species 'Candidatus Thiothrix putei' sp. nov. in the Family Thiotrichaceae, Some Members of Which Have Traits of Both Na+- and H+-Motive Energetics.</title>
        <authorList>
            <person name="Ravin N.V."/>
            <person name="Muntyan M.S."/>
            <person name="Smolyakov D.D."/>
            <person name="Rudenko T.S."/>
            <person name="Beletsky A.V."/>
            <person name="Mardanov A.V."/>
            <person name="Grabovich M.Y."/>
        </authorList>
    </citation>
    <scope>NUCLEOTIDE SEQUENCE</scope>
    <source>
        <strain evidence="2">GKL-02</strain>
    </source>
</reference>
<dbReference type="AlphaFoldDB" id="A0AA95KL23"/>
<keyword evidence="1" id="KW-0812">Transmembrane</keyword>
<evidence type="ECO:0000256" key="1">
    <source>
        <dbReference type="SAM" id="Phobius"/>
    </source>
</evidence>
<evidence type="ECO:0000313" key="2">
    <source>
        <dbReference type="EMBL" id="WGZ96181.1"/>
    </source>
</evidence>
<feature type="transmembrane region" description="Helical" evidence="1">
    <location>
        <begin position="269"/>
        <end position="291"/>
    </location>
</feature>
<feature type="transmembrane region" description="Helical" evidence="1">
    <location>
        <begin position="119"/>
        <end position="141"/>
    </location>
</feature>
<feature type="transmembrane region" description="Helical" evidence="1">
    <location>
        <begin position="29"/>
        <end position="45"/>
    </location>
</feature>
<dbReference type="Proteomes" id="UP001301326">
    <property type="component" value="Chromosome"/>
</dbReference>
<feature type="transmembrane region" description="Helical" evidence="1">
    <location>
        <begin position="94"/>
        <end position="112"/>
    </location>
</feature>
<dbReference type="KEGG" id="tput:QJT81_09470"/>
<name>A0AA95KL23_9GAMM</name>
<keyword evidence="1" id="KW-1133">Transmembrane helix</keyword>
<dbReference type="EMBL" id="CP124756">
    <property type="protein sequence ID" value="WGZ96181.1"/>
    <property type="molecule type" value="Genomic_DNA"/>
</dbReference>
<keyword evidence="1" id="KW-0472">Membrane</keyword>
<proteinExistence type="predicted"/>
<dbReference type="InterPro" id="IPR049458">
    <property type="entry name" value="EpsG-like"/>
</dbReference>
<feature type="transmembrane region" description="Helical" evidence="1">
    <location>
        <begin position="161"/>
        <end position="185"/>
    </location>
</feature>
<reference evidence="2" key="2">
    <citation type="submission" date="2023-04" db="EMBL/GenBank/DDBJ databases">
        <authorList>
            <person name="Beletskiy A.V."/>
            <person name="Mardanov A.V."/>
            <person name="Ravin N.V."/>
        </authorList>
    </citation>
    <scope>NUCLEOTIDE SEQUENCE</scope>
    <source>
        <strain evidence="2">GKL-02</strain>
    </source>
</reference>
<feature type="transmembrane region" description="Helical" evidence="1">
    <location>
        <begin position="197"/>
        <end position="213"/>
    </location>
</feature>